<evidence type="ECO:0000313" key="9">
    <source>
        <dbReference type="EMBL" id="MCD1294644.1"/>
    </source>
</evidence>
<dbReference type="RefSeq" id="WP_230741478.1">
    <property type="nucleotide sequence ID" value="NZ_PGCK01000004.1"/>
</dbReference>
<evidence type="ECO:0000256" key="1">
    <source>
        <dbReference type="ARBA" id="ARBA00003815"/>
    </source>
</evidence>
<evidence type="ECO:0000256" key="7">
    <source>
        <dbReference type="HAMAP-Rule" id="MF_00043"/>
    </source>
</evidence>
<keyword evidence="5 7" id="KW-0648">Protein biosynthesis</keyword>
<dbReference type="SUPFAM" id="SSF54984">
    <property type="entry name" value="eEF-1beta-like"/>
    <property type="match status" value="1"/>
</dbReference>
<dbReference type="AlphaFoldDB" id="A0AAP2W6V5"/>
<proteinExistence type="inferred from homology"/>
<protein>
    <recommendedName>
        <fullName evidence="3 7">Elongation factor 1-beta</fullName>
        <shortName evidence="7">EF-1-beta</shortName>
    </recommendedName>
    <alternativeName>
        <fullName evidence="6 7">aEF-1beta</fullName>
    </alternativeName>
</protein>
<keyword evidence="4 7" id="KW-0251">Elongation factor</keyword>
<dbReference type="GO" id="GO:0003746">
    <property type="term" value="F:translation elongation factor activity"/>
    <property type="evidence" value="ECO:0007669"/>
    <property type="project" value="UniProtKB-UniRule"/>
</dbReference>
<reference evidence="9 10" key="1">
    <citation type="submission" date="2017-11" db="EMBL/GenBank/DDBJ databases">
        <title>Isolation and Characterization of Family Methanocellaceae Species from Potential Methane Hydrate Area Offshore Southwestern Taiwan.</title>
        <authorList>
            <person name="Zhang W.-L."/>
            <person name="Chen W.-C."/>
            <person name="Lai M.-C."/>
            <person name="Chen S.-C."/>
        </authorList>
    </citation>
    <scope>NUCLEOTIDE SEQUENCE [LARGE SCALE GENOMIC DNA]</scope>
    <source>
        <strain evidence="9 10">CWC-04</strain>
    </source>
</reference>
<dbReference type="InterPro" id="IPR014717">
    <property type="entry name" value="Transl_elong_EF1B/ribsomal_bS6"/>
</dbReference>
<dbReference type="Proteomes" id="UP001320159">
    <property type="component" value="Unassembled WGS sequence"/>
</dbReference>
<sequence length="89" mass="9346">MGSVAAKMRIMPDSADRDLAGMQEKLKAALPAGAELQGFELKPIAFGLKAIMATVLVGDDVGGTEAVEETWSKVEGVESITVEEVGRII</sequence>
<accession>A0AAP2W6V5</accession>
<comment type="similarity">
    <text evidence="2 7">Belongs to the EF-1-beta/EF-1-delta family.</text>
</comment>
<evidence type="ECO:0000256" key="4">
    <source>
        <dbReference type="ARBA" id="ARBA00022768"/>
    </source>
</evidence>
<dbReference type="CDD" id="cd00292">
    <property type="entry name" value="EF1B"/>
    <property type="match status" value="1"/>
</dbReference>
<comment type="caution">
    <text evidence="9">The sequence shown here is derived from an EMBL/GenBank/DDBJ whole genome shotgun (WGS) entry which is preliminary data.</text>
</comment>
<evidence type="ECO:0000256" key="2">
    <source>
        <dbReference type="ARBA" id="ARBA00007411"/>
    </source>
</evidence>
<dbReference type="EMBL" id="PGCK01000004">
    <property type="protein sequence ID" value="MCD1294644.1"/>
    <property type="molecule type" value="Genomic_DNA"/>
</dbReference>
<evidence type="ECO:0000259" key="8">
    <source>
        <dbReference type="SMART" id="SM00888"/>
    </source>
</evidence>
<dbReference type="HAMAP" id="MF_00043">
    <property type="entry name" value="EF1_beta"/>
    <property type="match status" value="1"/>
</dbReference>
<dbReference type="InterPro" id="IPR036219">
    <property type="entry name" value="eEF-1beta-like_sf"/>
</dbReference>
<dbReference type="NCBIfam" id="NF001670">
    <property type="entry name" value="PRK00435.1"/>
    <property type="match status" value="1"/>
</dbReference>
<dbReference type="InterPro" id="IPR014038">
    <property type="entry name" value="EF1B_bsu/dsu_GNE"/>
</dbReference>
<evidence type="ECO:0000256" key="6">
    <source>
        <dbReference type="ARBA" id="ARBA00032274"/>
    </source>
</evidence>
<dbReference type="PIRSF" id="PIRSF006521">
    <property type="entry name" value="Transl_elong_EF1B_B_arc"/>
    <property type="match status" value="1"/>
</dbReference>
<dbReference type="SMART" id="SM00888">
    <property type="entry name" value="EF1_GNE"/>
    <property type="match status" value="1"/>
</dbReference>
<gene>
    <name evidence="7" type="primary">ef1b</name>
    <name evidence="9" type="ORF">CUJ83_06480</name>
</gene>
<dbReference type="InterPro" id="IPR004542">
    <property type="entry name" value="Transl_elong_EF1B_B_arc"/>
</dbReference>
<dbReference type="Pfam" id="PF00736">
    <property type="entry name" value="EF1_GNE"/>
    <property type="match status" value="1"/>
</dbReference>
<comment type="function">
    <text evidence="1 7">Promotes the exchange of GDP for GTP in EF-1-alpha/GDP, thus allowing the regeneration of EF-1-alpha/GTP that could then be used to form the ternary complex EF-1-alpha/GTP/AAtRNA.</text>
</comment>
<keyword evidence="10" id="KW-1185">Reference proteome</keyword>
<evidence type="ECO:0000256" key="3">
    <source>
        <dbReference type="ARBA" id="ARBA00017600"/>
    </source>
</evidence>
<dbReference type="NCBIfam" id="TIGR00489">
    <property type="entry name" value="aEF-1_beta"/>
    <property type="match status" value="1"/>
</dbReference>
<organism evidence="9 10">
    <name type="scientific">Methanooceanicella nereidis</name>
    <dbReference type="NCBI Taxonomy" id="2052831"/>
    <lineage>
        <taxon>Archaea</taxon>
        <taxon>Methanobacteriati</taxon>
        <taxon>Methanobacteriota</taxon>
        <taxon>Stenosarchaea group</taxon>
        <taxon>Methanomicrobia</taxon>
        <taxon>Methanocellales</taxon>
        <taxon>Methanocellaceae</taxon>
        <taxon>Methanooceanicella</taxon>
    </lineage>
</organism>
<dbReference type="PANTHER" id="PTHR39647:SF1">
    <property type="entry name" value="ELONGATION FACTOR 1-BETA"/>
    <property type="match status" value="1"/>
</dbReference>
<feature type="domain" description="Translation elongation factor EF1B beta/delta subunit guanine nucleotide exchange" evidence="8">
    <location>
        <begin position="3"/>
        <end position="88"/>
    </location>
</feature>
<name>A0AAP2W6V5_9EURY</name>
<dbReference type="Gene3D" id="3.30.70.60">
    <property type="match status" value="1"/>
</dbReference>
<evidence type="ECO:0000256" key="5">
    <source>
        <dbReference type="ARBA" id="ARBA00022917"/>
    </source>
</evidence>
<dbReference type="PANTHER" id="PTHR39647">
    <property type="entry name" value="ELONGATION FACTOR 1-BETA"/>
    <property type="match status" value="1"/>
</dbReference>
<evidence type="ECO:0000313" key="10">
    <source>
        <dbReference type="Proteomes" id="UP001320159"/>
    </source>
</evidence>